<gene>
    <name evidence="7" type="primary">ga09403</name>
    <name evidence="7" type="ORF">PR202_ga09403</name>
</gene>
<keyword evidence="8" id="KW-1185">Reference proteome</keyword>
<keyword evidence="4" id="KW-0804">Transcription</keyword>
<evidence type="ECO:0000259" key="6">
    <source>
        <dbReference type="PROSITE" id="PS50848"/>
    </source>
</evidence>
<organism evidence="7 8">
    <name type="scientific">Eleusine coracana subsp. coracana</name>
    <dbReference type="NCBI Taxonomy" id="191504"/>
    <lineage>
        <taxon>Eukaryota</taxon>
        <taxon>Viridiplantae</taxon>
        <taxon>Streptophyta</taxon>
        <taxon>Embryophyta</taxon>
        <taxon>Tracheophyta</taxon>
        <taxon>Spermatophyta</taxon>
        <taxon>Magnoliopsida</taxon>
        <taxon>Liliopsida</taxon>
        <taxon>Poales</taxon>
        <taxon>Poaceae</taxon>
        <taxon>PACMAD clade</taxon>
        <taxon>Chloridoideae</taxon>
        <taxon>Cynodonteae</taxon>
        <taxon>Eleusininae</taxon>
        <taxon>Eleusine</taxon>
    </lineage>
</organism>
<dbReference type="EMBL" id="BQKI01000004">
    <property type="protein sequence ID" value="GJM92897.1"/>
    <property type="molecule type" value="Genomic_DNA"/>
</dbReference>
<dbReference type="PANTHER" id="PTHR45654:SF2">
    <property type="entry name" value="HOMEOBOX-LEUCINE ZIPPER PROTEIN TF1"/>
    <property type="match status" value="1"/>
</dbReference>
<dbReference type="Pfam" id="PF25797">
    <property type="entry name" value="PDF2_C"/>
    <property type="match status" value="1"/>
</dbReference>
<comment type="caution">
    <text evidence="7">The sequence shown here is derived from an EMBL/GenBank/DDBJ whole genome shotgun (WGS) entry which is preliminary data.</text>
</comment>
<dbReference type="PROSITE" id="PS50848">
    <property type="entry name" value="START"/>
    <property type="match status" value="1"/>
</dbReference>
<keyword evidence="5" id="KW-0539">Nucleus</keyword>
<dbReference type="InterPro" id="IPR002913">
    <property type="entry name" value="START_lipid-bd_dom"/>
</dbReference>
<proteinExistence type="predicted"/>
<dbReference type="SUPFAM" id="SSF55961">
    <property type="entry name" value="Bet v1-like"/>
    <property type="match status" value="1"/>
</dbReference>
<feature type="domain" description="START" evidence="6">
    <location>
        <begin position="49"/>
        <end position="264"/>
    </location>
</feature>
<protein>
    <recommendedName>
        <fullName evidence="6">START domain-containing protein</fullName>
    </recommendedName>
</protein>
<dbReference type="GO" id="GO:0008289">
    <property type="term" value="F:lipid binding"/>
    <property type="evidence" value="ECO:0007669"/>
    <property type="project" value="InterPro"/>
</dbReference>
<dbReference type="Proteomes" id="UP001054889">
    <property type="component" value="Unassembled WGS sequence"/>
</dbReference>
<keyword evidence="3" id="KW-0371">Homeobox</keyword>
<reference evidence="7" key="1">
    <citation type="journal article" date="2018" name="DNA Res.">
        <title>Multiple hybrid de novo genome assembly of finger millet, an orphan allotetraploid crop.</title>
        <authorList>
            <person name="Hatakeyama M."/>
            <person name="Aluri S."/>
            <person name="Balachadran M.T."/>
            <person name="Sivarajan S.R."/>
            <person name="Patrignani A."/>
            <person name="Gruter S."/>
            <person name="Poveda L."/>
            <person name="Shimizu-Inatsugi R."/>
            <person name="Baeten J."/>
            <person name="Francoijs K.J."/>
            <person name="Nataraja K.N."/>
            <person name="Reddy Y.A.N."/>
            <person name="Phadnis S."/>
            <person name="Ravikumar R.L."/>
            <person name="Schlapbach R."/>
            <person name="Sreeman S.M."/>
            <person name="Shimizu K.K."/>
        </authorList>
    </citation>
    <scope>NUCLEOTIDE SEQUENCE</scope>
</reference>
<dbReference type="InterPro" id="IPR042160">
    <property type="entry name" value="HD-Zip_IV"/>
</dbReference>
<name>A0AAV5C3X6_ELECO</name>
<dbReference type="InterPro" id="IPR057993">
    <property type="entry name" value="HD-Zip_IV_C"/>
</dbReference>
<evidence type="ECO:0000256" key="4">
    <source>
        <dbReference type="ARBA" id="ARBA00023163"/>
    </source>
</evidence>
<accession>A0AAV5C3X6</accession>
<reference evidence="7" key="2">
    <citation type="submission" date="2021-12" db="EMBL/GenBank/DDBJ databases">
        <title>Resequencing data analysis of finger millet.</title>
        <authorList>
            <person name="Hatakeyama M."/>
            <person name="Aluri S."/>
            <person name="Balachadran M.T."/>
            <person name="Sivarajan S.R."/>
            <person name="Poveda L."/>
            <person name="Shimizu-Inatsugi R."/>
            <person name="Schlapbach R."/>
            <person name="Sreeman S.M."/>
            <person name="Shimizu K.K."/>
        </authorList>
    </citation>
    <scope>NUCLEOTIDE SEQUENCE</scope>
</reference>
<dbReference type="AlphaFoldDB" id="A0AAV5C3X6"/>
<dbReference type="Pfam" id="PF01852">
    <property type="entry name" value="START"/>
    <property type="match status" value="1"/>
</dbReference>
<evidence type="ECO:0000256" key="2">
    <source>
        <dbReference type="ARBA" id="ARBA00023125"/>
    </source>
</evidence>
<keyword evidence="1" id="KW-0805">Transcription regulation</keyword>
<evidence type="ECO:0000256" key="3">
    <source>
        <dbReference type="ARBA" id="ARBA00023155"/>
    </source>
</evidence>
<keyword evidence="2" id="KW-0238">DNA-binding</keyword>
<evidence type="ECO:0000256" key="5">
    <source>
        <dbReference type="ARBA" id="ARBA00023242"/>
    </source>
</evidence>
<dbReference type="PANTHER" id="PTHR45654">
    <property type="entry name" value="HOMEOBOX-LEUCINE ZIPPER PROTEIN MERISTEM L1"/>
    <property type="match status" value="1"/>
</dbReference>
<evidence type="ECO:0000256" key="1">
    <source>
        <dbReference type="ARBA" id="ARBA00023015"/>
    </source>
</evidence>
<evidence type="ECO:0000313" key="7">
    <source>
        <dbReference type="EMBL" id="GJM92897.1"/>
    </source>
</evidence>
<dbReference type="GO" id="GO:0003677">
    <property type="term" value="F:DNA binding"/>
    <property type="evidence" value="ECO:0007669"/>
    <property type="project" value="UniProtKB-KW"/>
</dbReference>
<evidence type="ECO:0000313" key="8">
    <source>
        <dbReference type="Proteomes" id="UP001054889"/>
    </source>
</evidence>
<sequence>MLQDFDRLKAQNQWMKQEIARLKSLLPMSSPALGRVFQLESSSENIFVRQDDTRMLAEIARNAVHEFVTLANFNGPIWLTVPGGSLETLSRMAYLQTFPGQSGALGLNMEATRAHAVVLLDSKNIVEFLMDVESYETFFPGIMSGATTTKVYNWPSNRSTGYDGALELVTVQVAFPSPLVPSRKCTFLRYCKKLEHGATAIVDIAVEDSESNFLKCRKMASGLLIQPIRPNSCKYMKLSALNGIRETNFLPCSVSVSTKGRKIIMKMTDNLLISYAGSVANIPAEAWTVQCGQGTEEDVKVTYKRDGDSTNTAIVCATASFLLPVAMKRAFDLLKNNLLRVKWDVLLNGGSVKEEVRVANGIGSEDSVSILHIKGNHGKETSMILQNSNYDVSGSFLVYTSLDKQLMDMIMGPGHDEEMCSVPVFPTGYFLVPVVDASRPNSAIGEVGETVMTAGFQIPMKLARGTGLSPRSVSSAIKILKDQIKNVKDTLMNSHPVFYRRIPSTI</sequence>